<sequence length="83" mass="9483">MNKIGTGVEIFSNLVVRLKVCQALNSNVEQVYKQSILYLLCMYARCLCKWCGSREKNCKSSRCKLSFVVNVVKQTEEQIGEKT</sequence>
<dbReference type="EMBL" id="CVRI01000008">
    <property type="protein sequence ID" value="CRK88502.1"/>
    <property type="molecule type" value="Genomic_DNA"/>
</dbReference>
<evidence type="ECO:0000313" key="1">
    <source>
        <dbReference type="EMBL" id="CRK88502.1"/>
    </source>
</evidence>
<accession>A0A1J1HPV5</accession>
<evidence type="ECO:0000313" key="2">
    <source>
        <dbReference type="Proteomes" id="UP000183832"/>
    </source>
</evidence>
<organism evidence="1 2">
    <name type="scientific">Clunio marinus</name>
    <dbReference type="NCBI Taxonomy" id="568069"/>
    <lineage>
        <taxon>Eukaryota</taxon>
        <taxon>Metazoa</taxon>
        <taxon>Ecdysozoa</taxon>
        <taxon>Arthropoda</taxon>
        <taxon>Hexapoda</taxon>
        <taxon>Insecta</taxon>
        <taxon>Pterygota</taxon>
        <taxon>Neoptera</taxon>
        <taxon>Endopterygota</taxon>
        <taxon>Diptera</taxon>
        <taxon>Nematocera</taxon>
        <taxon>Chironomoidea</taxon>
        <taxon>Chironomidae</taxon>
        <taxon>Clunio</taxon>
    </lineage>
</organism>
<keyword evidence="2" id="KW-1185">Reference proteome</keyword>
<proteinExistence type="predicted"/>
<protein>
    <submittedName>
        <fullName evidence="1">CLUMA_CG002297, isoform A</fullName>
    </submittedName>
</protein>
<name>A0A1J1HPV5_9DIPT</name>
<reference evidence="1 2" key="1">
    <citation type="submission" date="2015-04" db="EMBL/GenBank/DDBJ databases">
        <authorList>
            <person name="Syromyatnikov M.Y."/>
            <person name="Popov V.N."/>
        </authorList>
    </citation>
    <scope>NUCLEOTIDE SEQUENCE [LARGE SCALE GENOMIC DNA]</scope>
</reference>
<gene>
    <name evidence="1" type="ORF">CLUMA_CG002297</name>
</gene>
<dbReference type="AlphaFoldDB" id="A0A1J1HPV5"/>
<dbReference type="Proteomes" id="UP000183832">
    <property type="component" value="Unassembled WGS sequence"/>
</dbReference>